<evidence type="ECO:0000256" key="3">
    <source>
        <dbReference type="ARBA" id="ARBA00022737"/>
    </source>
</evidence>
<proteinExistence type="predicted"/>
<dbReference type="InterPro" id="IPR004108">
    <property type="entry name" value="Fe_hydrogenase_lsu_C"/>
</dbReference>
<organism evidence="8 9">
    <name type="scientific">Fenollaria massiliensis</name>
    <dbReference type="NCBI Taxonomy" id="938288"/>
    <lineage>
        <taxon>Bacteria</taxon>
        <taxon>Bacillati</taxon>
        <taxon>Bacillota</taxon>
        <taxon>Clostridia</taxon>
        <taxon>Eubacteriales</taxon>
        <taxon>Fenollaria</taxon>
    </lineage>
</organism>
<dbReference type="Gene3D" id="3.30.70.20">
    <property type="match status" value="1"/>
</dbReference>
<dbReference type="RefSeq" id="WP_249242775.1">
    <property type="nucleotide sequence ID" value="NZ_CP096649.1"/>
</dbReference>
<dbReference type="InterPro" id="IPR001041">
    <property type="entry name" value="2Fe-2S_ferredoxin-type"/>
</dbReference>
<feature type="domain" description="4Fe-4S His(Cys)3-ligated-type" evidence="7">
    <location>
        <begin position="86"/>
        <end position="125"/>
    </location>
</feature>
<dbReference type="Pfam" id="PF10588">
    <property type="entry name" value="NADH-G_4Fe-4S_3"/>
    <property type="match status" value="1"/>
</dbReference>
<dbReference type="Proteomes" id="UP000831151">
    <property type="component" value="Chromosome"/>
</dbReference>
<keyword evidence="4" id="KW-0408">Iron</keyword>
<evidence type="ECO:0000256" key="2">
    <source>
        <dbReference type="ARBA" id="ARBA00022723"/>
    </source>
</evidence>
<dbReference type="CDD" id="cd00207">
    <property type="entry name" value="fer2"/>
    <property type="match status" value="1"/>
</dbReference>
<dbReference type="InterPro" id="IPR036010">
    <property type="entry name" value="2Fe-2S_ferredoxin-like_sf"/>
</dbReference>
<dbReference type="InterPro" id="IPR017900">
    <property type="entry name" value="4Fe4S_Fe_S_CS"/>
</dbReference>
<keyword evidence="3" id="KW-0677">Repeat</keyword>
<dbReference type="GO" id="GO:0051539">
    <property type="term" value="F:4 iron, 4 sulfur cluster binding"/>
    <property type="evidence" value="ECO:0007669"/>
    <property type="project" value="UniProtKB-KW"/>
</dbReference>
<feature type="domain" description="4Fe-4S ferredoxin-type" evidence="6">
    <location>
        <begin position="188"/>
        <end position="217"/>
    </location>
</feature>
<dbReference type="InterPro" id="IPR013352">
    <property type="entry name" value="Fe_hydrogenase_subset"/>
</dbReference>
<dbReference type="SUPFAM" id="SSF53920">
    <property type="entry name" value="Fe-only hydrogenase"/>
    <property type="match status" value="1"/>
</dbReference>
<reference evidence="8" key="1">
    <citation type="submission" date="2022-04" db="EMBL/GenBank/DDBJ databases">
        <title>Complete genome sequences of Ezakiella coagulans and Fenollaria massiliensis.</title>
        <authorList>
            <person name="France M.T."/>
            <person name="Clifford J."/>
            <person name="Narina S."/>
            <person name="Rutt L."/>
            <person name="Ravel J."/>
        </authorList>
    </citation>
    <scope>NUCLEOTIDE SEQUENCE</scope>
    <source>
        <strain evidence="8">C0061C2</strain>
    </source>
</reference>
<evidence type="ECO:0000313" key="8">
    <source>
        <dbReference type="EMBL" id="UQK59278.1"/>
    </source>
</evidence>
<dbReference type="InterPro" id="IPR049830">
    <property type="entry name" value="HndD"/>
</dbReference>
<dbReference type="NCBIfam" id="TIGR02512">
    <property type="entry name" value="FeFe_hydrog_A"/>
    <property type="match status" value="1"/>
</dbReference>
<dbReference type="Pfam" id="PF00037">
    <property type="entry name" value="Fer4"/>
    <property type="match status" value="1"/>
</dbReference>
<keyword evidence="9" id="KW-1185">Reference proteome</keyword>
<keyword evidence="2" id="KW-0479">Metal-binding</keyword>
<dbReference type="Pfam" id="PF02256">
    <property type="entry name" value="Fe_hyd_SSU"/>
    <property type="match status" value="1"/>
</dbReference>
<feature type="domain" description="4Fe-4S ferredoxin-type" evidence="6">
    <location>
        <begin position="145"/>
        <end position="175"/>
    </location>
</feature>
<protein>
    <submittedName>
        <fullName evidence="8">NADH-dependent [FeFe] hydrogenase, group A6</fullName>
    </submittedName>
</protein>
<dbReference type="GO" id="GO:0005506">
    <property type="term" value="F:iron ion binding"/>
    <property type="evidence" value="ECO:0007669"/>
    <property type="project" value="InterPro"/>
</dbReference>
<dbReference type="SMART" id="SM00929">
    <property type="entry name" value="NADH-G_4Fe-4S_3"/>
    <property type="match status" value="1"/>
</dbReference>
<dbReference type="InterPro" id="IPR036991">
    <property type="entry name" value="Fe_hydrogenase_ssu_sf"/>
</dbReference>
<evidence type="ECO:0000259" key="7">
    <source>
        <dbReference type="PROSITE" id="PS51839"/>
    </source>
</evidence>
<dbReference type="InterPro" id="IPR017896">
    <property type="entry name" value="4Fe4S_Fe-S-bd"/>
</dbReference>
<dbReference type="Gene3D" id="3.40.50.1780">
    <property type="match status" value="1"/>
</dbReference>
<dbReference type="PROSITE" id="PS00198">
    <property type="entry name" value="4FE4S_FER_1"/>
    <property type="match status" value="1"/>
</dbReference>
<dbReference type="InterPro" id="IPR009016">
    <property type="entry name" value="Fe_hydrogenase"/>
</dbReference>
<dbReference type="NCBIfam" id="NF040763">
    <property type="entry name" value="FeFe_hydrog_A6"/>
    <property type="match status" value="1"/>
</dbReference>
<dbReference type="KEGG" id="fms:M1R53_01000"/>
<dbReference type="SUPFAM" id="SSF54292">
    <property type="entry name" value="2Fe-2S ferredoxin-like"/>
    <property type="match status" value="1"/>
</dbReference>
<accession>A0A9E7DJU7</accession>
<dbReference type="SUPFAM" id="SSF54862">
    <property type="entry name" value="4Fe-4S ferredoxins"/>
    <property type="match status" value="1"/>
</dbReference>
<dbReference type="Pfam" id="PF02906">
    <property type="entry name" value="Fe_hyd_lg_C"/>
    <property type="match status" value="1"/>
</dbReference>
<evidence type="ECO:0000256" key="4">
    <source>
        <dbReference type="ARBA" id="ARBA00023004"/>
    </source>
</evidence>
<dbReference type="Pfam" id="PF13510">
    <property type="entry name" value="Fer2_4"/>
    <property type="match status" value="1"/>
</dbReference>
<dbReference type="Gene3D" id="3.10.20.740">
    <property type="match status" value="1"/>
</dbReference>
<dbReference type="InterPro" id="IPR050340">
    <property type="entry name" value="Cytosolic_Fe-S_CAF"/>
</dbReference>
<gene>
    <name evidence="8" type="ORF">M1R53_01000</name>
</gene>
<sequence length="581" mass="63474">MAKITNLKINGVDVTVEGRTSILDAAKTIGVRIPTLCHMELHDIKFVNKLASCRVCMVEDAKSGKLLPACATPVKEGMDIKTESPLAINARRTIVELLLSDHPNSCLTCDKNLNCQLQKLAQDLGIREIPYQGERRHIPVDDRSLSMVREPEKCILCRRCETMCNEVQTVGALAEIGRGFDCHVGSTFNRSMFETTCTFCGQCVTVCPTGALHGMSYTRKVWKALADPKKYVVVQTAPAVRVALGEIFGMQPGTIVTGKMVSALKKLGFDQVFDTNFAADLTIVEEAHEFVERLTKGGKMPILTSCCPGWVNFMEQQFSDMIDIPSSCKSPHEMFGAIAKTYLAQKLGIDPKDMVVVSVMPCLAKKYESARDELKSKGHSDVDIVITTNELGAMIKEAGLSFKDLADEEFDDPMGESTGAGAIFGATGGVIEATCRTAYETITGKELKEIEFTALRGLNGIKEATVDIDGREIRIAVANGLGNTRKLLNMVKSGEKEYDAIEVMACPGGCIGGGGQPLHNGDISILKKRAKAIYNIDENKKIRKSHANPKIIQLYKEYLGEVGGELAHELLHTHYEADPKM</sequence>
<dbReference type="PANTHER" id="PTHR11615">
    <property type="entry name" value="NITRATE, FORMATE, IRON DEHYDROGENASE"/>
    <property type="match status" value="1"/>
</dbReference>
<name>A0A9E7DJU7_9FIRM</name>
<dbReference type="Gene3D" id="4.10.260.20">
    <property type="entry name" value="Iron hydrogenase, small subunit"/>
    <property type="match status" value="1"/>
</dbReference>
<dbReference type="InterPro" id="IPR019574">
    <property type="entry name" value="NADH_UbQ_OxRdtase_Gsu_4Fe4S-bd"/>
</dbReference>
<dbReference type="AlphaFoldDB" id="A0A9E7DJU7"/>
<dbReference type="GO" id="GO:0008901">
    <property type="term" value="F:ferredoxin hydrogenase activity"/>
    <property type="evidence" value="ECO:0007669"/>
    <property type="project" value="InterPro"/>
</dbReference>
<dbReference type="FunFam" id="3.30.70.20:FF:000035">
    <property type="entry name" value="Iron hydrogenase 1"/>
    <property type="match status" value="1"/>
</dbReference>
<dbReference type="PROSITE" id="PS51839">
    <property type="entry name" value="4FE4S_HC3"/>
    <property type="match status" value="1"/>
</dbReference>
<evidence type="ECO:0000313" key="9">
    <source>
        <dbReference type="Proteomes" id="UP000831151"/>
    </source>
</evidence>
<evidence type="ECO:0000256" key="1">
    <source>
        <dbReference type="ARBA" id="ARBA00022485"/>
    </source>
</evidence>
<keyword evidence="1" id="KW-0004">4Fe-4S</keyword>
<dbReference type="Gene3D" id="3.40.950.10">
    <property type="entry name" value="Fe-only Hydrogenase (Larger Subunit), Chain L, domain 3"/>
    <property type="match status" value="1"/>
</dbReference>
<evidence type="ECO:0000256" key="5">
    <source>
        <dbReference type="ARBA" id="ARBA00023014"/>
    </source>
</evidence>
<evidence type="ECO:0000259" key="6">
    <source>
        <dbReference type="PROSITE" id="PS51379"/>
    </source>
</evidence>
<dbReference type="InterPro" id="IPR003149">
    <property type="entry name" value="Fe_hydrogenase_ssu"/>
</dbReference>
<dbReference type="EMBL" id="CP096649">
    <property type="protein sequence ID" value="UQK59278.1"/>
    <property type="molecule type" value="Genomic_DNA"/>
</dbReference>
<dbReference type="PROSITE" id="PS51379">
    <property type="entry name" value="4FE4S_FER_2"/>
    <property type="match status" value="2"/>
</dbReference>
<dbReference type="SMART" id="SM00902">
    <property type="entry name" value="Fe_hyd_SSU"/>
    <property type="match status" value="1"/>
</dbReference>
<keyword evidence="5" id="KW-0411">Iron-sulfur</keyword>